<organism evidence="1 2">
    <name type="scientific">Methanoplanus limicola DSM 2279</name>
    <dbReference type="NCBI Taxonomy" id="937775"/>
    <lineage>
        <taxon>Archaea</taxon>
        <taxon>Methanobacteriati</taxon>
        <taxon>Methanobacteriota</taxon>
        <taxon>Stenosarchaea group</taxon>
        <taxon>Methanomicrobia</taxon>
        <taxon>Methanomicrobiales</taxon>
        <taxon>Methanomicrobiaceae</taxon>
        <taxon>Methanoplanus</taxon>
    </lineage>
</organism>
<dbReference type="HOGENOM" id="CLU_2490484_0_0_2"/>
<dbReference type="STRING" id="937775.Metlim_1526"/>
<dbReference type="InParanoid" id="H1Z3M8"/>
<sequence>MQPVVFNQIRLSDELCDYLRMRSSGKSIADSALEAIKIAEAVEKKDPKSKLRRQIATKERVAKNSAEGKIRDAAKPKPVYRLGRWF</sequence>
<reference evidence="1 2" key="1">
    <citation type="submission" date="2011-10" db="EMBL/GenBank/DDBJ databases">
        <title>The Improved High-Quality Draft genome of Methanoplanus limicola DSM 2279.</title>
        <authorList>
            <consortium name="US DOE Joint Genome Institute (JGI-PGF)"/>
            <person name="Lucas S."/>
            <person name="Copeland A."/>
            <person name="Lapidus A."/>
            <person name="Glavina del Rio T."/>
            <person name="Dalin E."/>
            <person name="Tice H."/>
            <person name="Bruce D."/>
            <person name="Goodwin L."/>
            <person name="Pitluck S."/>
            <person name="Peters L."/>
            <person name="Mikhailova N."/>
            <person name="Lu M."/>
            <person name="Kyrpides N."/>
            <person name="Mavromatis K."/>
            <person name="Ivanova N."/>
            <person name="Markowitz V."/>
            <person name="Cheng J.-F."/>
            <person name="Hugenholtz P."/>
            <person name="Woyke T."/>
            <person name="Wu D."/>
            <person name="Wirth R."/>
            <person name="Brambilla E.-M."/>
            <person name="Klenk H.-P."/>
            <person name="Eisen J.A."/>
        </authorList>
    </citation>
    <scope>NUCLEOTIDE SEQUENCE [LARGE SCALE GENOMIC DNA]</scope>
    <source>
        <strain evidence="1 2">DSM 2279</strain>
    </source>
</reference>
<dbReference type="AlphaFoldDB" id="H1Z3M8"/>
<name>H1Z3M8_9EURY</name>
<keyword evidence="2" id="KW-1185">Reference proteome</keyword>
<proteinExistence type="predicted"/>
<gene>
    <name evidence="1" type="ORF">Metlim_1526</name>
</gene>
<accession>H1Z3M8</accession>
<dbReference type="RefSeq" id="WP_004077382.1">
    <property type="nucleotide sequence ID" value="NZ_CM001436.1"/>
</dbReference>
<dbReference type="EMBL" id="CM001436">
    <property type="protein sequence ID" value="EHQ35627.1"/>
    <property type="molecule type" value="Genomic_DNA"/>
</dbReference>
<protein>
    <submittedName>
        <fullName evidence="1">Uncharacterized protein</fullName>
    </submittedName>
</protein>
<dbReference type="Proteomes" id="UP000005741">
    <property type="component" value="Chromosome"/>
</dbReference>
<evidence type="ECO:0000313" key="2">
    <source>
        <dbReference type="Proteomes" id="UP000005741"/>
    </source>
</evidence>
<evidence type="ECO:0000313" key="1">
    <source>
        <dbReference type="EMBL" id="EHQ35627.1"/>
    </source>
</evidence>